<gene>
    <name evidence="6" type="ORF">M9799_07860</name>
</gene>
<dbReference type="PANTHER" id="PTHR30483:SF37">
    <property type="entry name" value="ABC TRANSPORTER SUBSTRATE-BINDING PROTEIN"/>
    <property type="match status" value="1"/>
</dbReference>
<accession>A0ABY6GDX4</accession>
<evidence type="ECO:0000256" key="4">
    <source>
        <dbReference type="ARBA" id="ARBA00022970"/>
    </source>
</evidence>
<dbReference type="InterPro" id="IPR051010">
    <property type="entry name" value="BCAA_transport"/>
</dbReference>
<organism evidence="6 7">
    <name type="scientific">Comamonas endophytica</name>
    <dbReference type="NCBI Taxonomy" id="2949090"/>
    <lineage>
        <taxon>Bacteria</taxon>
        <taxon>Pseudomonadati</taxon>
        <taxon>Pseudomonadota</taxon>
        <taxon>Betaproteobacteria</taxon>
        <taxon>Burkholderiales</taxon>
        <taxon>Comamonadaceae</taxon>
        <taxon>Comamonas</taxon>
    </lineage>
</organism>
<keyword evidence="7" id="KW-1185">Reference proteome</keyword>
<proteinExistence type="inferred from homology"/>
<dbReference type="InterPro" id="IPR028081">
    <property type="entry name" value="Leu-bd"/>
</dbReference>
<dbReference type="Pfam" id="PF13458">
    <property type="entry name" value="Peripla_BP_6"/>
    <property type="match status" value="1"/>
</dbReference>
<name>A0ABY6GDX4_9BURK</name>
<feature type="domain" description="Leucine-binding protein" evidence="5">
    <location>
        <begin position="35"/>
        <end position="366"/>
    </location>
</feature>
<keyword evidence="4" id="KW-0029">Amino-acid transport</keyword>
<evidence type="ECO:0000256" key="3">
    <source>
        <dbReference type="ARBA" id="ARBA00022729"/>
    </source>
</evidence>
<dbReference type="PANTHER" id="PTHR30483">
    <property type="entry name" value="LEUCINE-SPECIFIC-BINDING PROTEIN"/>
    <property type="match status" value="1"/>
</dbReference>
<comment type="similarity">
    <text evidence="1">Belongs to the leucine-binding protein family.</text>
</comment>
<dbReference type="Proteomes" id="UP001162800">
    <property type="component" value="Chromosome"/>
</dbReference>
<evidence type="ECO:0000259" key="5">
    <source>
        <dbReference type="Pfam" id="PF13458"/>
    </source>
</evidence>
<evidence type="ECO:0000313" key="7">
    <source>
        <dbReference type="Proteomes" id="UP001162800"/>
    </source>
</evidence>
<dbReference type="EMBL" id="CP106881">
    <property type="protein sequence ID" value="UYG53118.1"/>
    <property type="molecule type" value="Genomic_DNA"/>
</dbReference>
<dbReference type="InterPro" id="IPR000709">
    <property type="entry name" value="Leu_Ile_Val-bd"/>
</dbReference>
<keyword evidence="3" id="KW-0732">Signal</keyword>
<dbReference type="PRINTS" id="PR00337">
    <property type="entry name" value="LEUILEVALBP"/>
</dbReference>
<dbReference type="CDD" id="cd06340">
    <property type="entry name" value="PBP1_ABC_ligand_binding-like"/>
    <property type="match status" value="1"/>
</dbReference>
<dbReference type="Gene3D" id="3.40.50.2300">
    <property type="match status" value="2"/>
</dbReference>
<evidence type="ECO:0000313" key="6">
    <source>
        <dbReference type="EMBL" id="UYG53118.1"/>
    </source>
</evidence>
<dbReference type="SUPFAM" id="SSF53822">
    <property type="entry name" value="Periplasmic binding protein-like I"/>
    <property type="match status" value="1"/>
</dbReference>
<protein>
    <submittedName>
        <fullName evidence="6">ABC transporter substrate-binding protein</fullName>
    </submittedName>
</protein>
<evidence type="ECO:0000256" key="1">
    <source>
        <dbReference type="ARBA" id="ARBA00010062"/>
    </source>
</evidence>
<evidence type="ECO:0000256" key="2">
    <source>
        <dbReference type="ARBA" id="ARBA00022448"/>
    </source>
</evidence>
<dbReference type="InterPro" id="IPR028082">
    <property type="entry name" value="Peripla_BP_I"/>
</dbReference>
<dbReference type="PROSITE" id="PS51318">
    <property type="entry name" value="TAT"/>
    <property type="match status" value="1"/>
</dbReference>
<reference evidence="6" key="1">
    <citation type="submission" date="2022-09" db="EMBL/GenBank/DDBJ databases">
        <title>The complete genome of Acidovorax sp. 5MLIR.</title>
        <authorList>
            <person name="Liu L."/>
            <person name="Yue J."/>
            <person name="Yang F."/>
            <person name="Yuan J."/>
            <person name="Li L."/>
        </authorList>
    </citation>
    <scope>NUCLEOTIDE SEQUENCE</scope>
    <source>
        <strain evidence="6">5MLIR</strain>
    </source>
</reference>
<dbReference type="InterPro" id="IPR006311">
    <property type="entry name" value="TAT_signal"/>
</dbReference>
<dbReference type="RefSeq" id="WP_231042990.1">
    <property type="nucleotide sequence ID" value="NZ_CP106881.1"/>
</dbReference>
<keyword evidence="2" id="KW-0813">Transport</keyword>
<sequence>MKHDDGISRRSFAALAAGGLAATAAPAVLAQGKTPVKIGVLLPLSGPLATLGNDVYRGFQMAQEWVNAEGGVFGAPVEFAVADVPSSTEAVSQANRLISKDRVKVIVGSYASSISLPASQVAERNKVIYLEQGAVADEVTKRGFKYLFRMIYPATVLGAGAARFVTDTIAPGCGLELSKMKVALLTEDSSNGSAIAEGAKGWLAKMNVNLVDATSYSYKTTDMSSMVQRYKSLQPDVLIACQYTPDCILFARQSREAGLNFKAVIGNGGGHNVGEYADALMDDVNGIFNAGTSININPAGLTPEAAALFKRFHEEHRRKFNGREPSAHTGMGFTAMHLLLKRILPDAGAMDTEKIRAAALALDLPAGSTIVGWGVKFDPKTQSNTRAFPTYDQWRSRKIVTIAPEPFGLAKPTAMPLPGWGKRGAI</sequence>